<dbReference type="EMBL" id="CAJVQC010092594">
    <property type="protein sequence ID" value="CAG8826693.1"/>
    <property type="molecule type" value="Genomic_DNA"/>
</dbReference>
<proteinExistence type="predicted"/>
<organism evidence="1 2">
    <name type="scientific">Racocetra persica</name>
    <dbReference type="NCBI Taxonomy" id="160502"/>
    <lineage>
        <taxon>Eukaryota</taxon>
        <taxon>Fungi</taxon>
        <taxon>Fungi incertae sedis</taxon>
        <taxon>Mucoromycota</taxon>
        <taxon>Glomeromycotina</taxon>
        <taxon>Glomeromycetes</taxon>
        <taxon>Diversisporales</taxon>
        <taxon>Gigasporaceae</taxon>
        <taxon>Racocetra</taxon>
    </lineage>
</organism>
<sequence>ALKEKQKYGKKEVEKRIAKKVRKILEEYFLACKADKSDHYTVQDMYEALQQRVLEDEIEAEAIPKVSTIQSWIGHYTRQYHKHAAQTALSYTQKLPTARLFLNNLQNFTPNNTNDFYWFGGGS</sequence>
<protein>
    <submittedName>
        <fullName evidence="1">28441_t:CDS:1</fullName>
    </submittedName>
</protein>
<keyword evidence="2" id="KW-1185">Reference proteome</keyword>
<gene>
    <name evidence="1" type="ORF">RPERSI_LOCUS26792</name>
</gene>
<comment type="caution">
    <text evidence="1">The sequence shown here is derived from an EMBL/GenBank/DDBJ whole genome shotgun (WGS) entry which is preliminary data.</text>
</comment>
<dbReference type="Proteomes" id="UP000789920">
    <property type="component" value="Unassembled WGS sequence"/>
</dbReference>
<reference evidence="1" key="1">
    <citation type="submission" date="2021-06" db="EMBL/GenBank/DDBJ databases">
        <authorList>
            <person name="Kallberg Y."/>
            <person name="Tangrot J."/>
            <person name="Rosling A."/>
        </authorList>
    </citation>
    <scope>NUCLEOTIDE SEQUENCE</scope>
    <source>
        <strain evidence="1">MA461A</strain>
    </source>
</reference>
<evidence type="ECO:0000313" key="2">
    <source>
        <dbReference type="Proteomes" id="UP000789920"/>
    </source>
</evidence>
<accession>A0ACA9S512</accession>
<feature type="non-terminal residue" evidence="1">
    <location>
        <position position="1"/>
    </location>
</feature>
<name>A0ACA9S512_9GLOM</name>
<evidence type="ECO:0000313" key="1">
    <source>
        <dbReference type="EMBL" id="CAG8826693.1"/>
    </source>
</evidence>